<dbReference type="GO" id="GO:0004674">
    <property type="term" value="F:protein serine/threonine kinase activity"/>
    <property type="evidence" value="ECO:0007669"/>
    <property type="project" value="UniProtKB-KW"/>
</dbReference>
<evidence type="ECO:0000256" key="3">
    <source>
        <dbReference type="ARBA" id="ARBA00022679"/>
    </source>
</evidence>
<feature type="domain" description="PASTA" evidence="13">
    <location>
        <begin position="428"/>
        <end position="498"/>
    </location>
</feature>
<dbReference type="InterPro" id="IPR005543">
    <property type="entry name" value="PASTA_dom"/>
</dbReference>
<dbReference type="RefSeq" id="WP_126779398.1">
    <property type="nucleotide sequence ID" value="NZ_CAUQJP010000082.1"/>
</dbReference>
<evidence type="ECO:0000256" key="8">
    <source>
        <dbReference type="ARBA" id="ARBA00048679"/>
    </source>
</evidence>
<evidence type="ECO:0000256" key="10">
    <source>
        <dbReference type="SAM" id="MobiDB-lite"/>
    </source>
</evidence>
<keyword evidence="6 9" id="KW-0067">ATP-binding</keyword>
<dbReference type="Proteomes" id="UP000287239">
    <property type="component" value="Unassembled WGS sequence"/>
</dbReference>
<name>A0A429ZQY2_9ENTE</name>
<dbReference type="SMART" id="SM00740">
    <property type="entry name" value="PASTA"/>
    <property type="match status" value="3"/>
</dbReference>
<dbReference type="PROSITE" id="PS51178">
    <property type="entry name" value="PASTA"/>
    <property type="match status" value="3"/>
</dbReference>
<evidence type="ECO:0000313" key="14">
    <source>
        <dbReference type="EMBL" id="RST96096.1"/>
    </source>
</evidence>
<dbReference type="Gene3D" id="3.30.200.20">
    <property type="entry name" value="Phosphorylase Kinase, domain 1"/>
    <property type="match status" value="1"/>
</dbReference>
<protein>
    <recommendedName>
        <fullName evidence="1">non-specific serine/threonine protein kinase</fullName>
        <ecNumber evidence="1">2.7.11.1</ecNumber>
    </recommendedName>
</protein>
<dbReference type="CDD" id="cd06577">
    <property type="entry name" value="PASTA_pknB"/>
    <property type="match status" value="3"/>
</dbReference>
<dbReference type="PROSITE" id="PS50011">
    <property type="entry name" value="PROTEIN_KINASE_DOM"/>
    <property type="match status" value="1"/>
</dbReference>
<dbReference type="Gene3D" id="3.30.10.20">
    <property type="match status" value="3"/>
</dbReference>
<dbReference type="AlphaFoldDB" id="A0A429ZQY2"/>
<keyword evidence="15" id="KW-1185">Reference proteome</keyword>
<feature type="domain" description="Protein kinase" evidence="12">
    <location>
        <begin position="12"/>
        <end position="269"/>
    </location>
</feature>
<evidence type="ECO:0000259" key="12">
    <source>
        <dbReference type="PROSITE" id="PS50011"/>
    </source>
</evidence>
<keyword evidence="2" id="KW-0723">Serine/threonine-protein kinase</keyword>
<dbReference type="PROSITE" id="PS00108">
    <property type="entry name" value="PROTEIN_KINASE_ST"/>
    <property type="match status" value="1"/>
</dbReference>
<keyword evidence="5" id="KW-0418">Kinase</keyword>
<accession>A0A429ZQY2</accession>
<evidence type="ECO:0000256" key="1">
    <source>
        <dbReference type="ARBA" id="ARBA00012513"/>
    </source>
</evidence>
<comment type="caution">
    <text evidence="14">The sequence shown here is derived from an EMBL/GenBank/DDBJ whole genome shotgun (WGS) entry which is preliminary data.</text>
</comment>
<feature type="region of interest" description="Disordered" evidence="10">
    <location>
        <begin position="565"/>
        <end position="616"/>
    </location>
</feature>
<dbReference type="SMART" id="SM00220">
    <property type="entry name" value="S_TKc"/>
    <property type="match status" value="1"/>
</dbReference>
<dbReference type="PANTHER" id="PTHR43289:SF34">
    <property type="entry name" value="SERINE_THREONINE-PROTEIN KINASE YBDM-RELATED"/>
    <property type="match status" value="1"/>
</dbReference>
<dbReference type="EC" id="2.7.11.1" evidence="1"/>
<keyword evidence="11" id="KW-1133">Transmembrane helix</keyword>
<dbReference type="EMBL" id="NGJU01000008">
    <property type="protein sequence ID" value="RST96096.1"/>
    <property type="molecule type" value="Genomic_DNA"/>
</dbReference>
<keyword evidence="3" id="KW-0808">Transferase</keyword>
<dbReference type="CDD" id="cd14014">
    <property type="entry name" value="STKc_PknB_like"/>
    <property type="match status" value="1"/>
</dbReference>
<dbReference type="Gene3D" id="1.10.510.10">
    <property type="entry name" value="Transferase(Phosphotransferase) domain 1"/>
    <property type="match status" value="1"/>
</dbReference>
<gene>
    <name evidence="14" type="ORF">CBF35_06765</name>
</gene>
<dbReference type="InterPro" id="IPR000719">
    <property type="entry name" value="Prot_kinase_dom"/>
</dbReference>
<proteinExistence type="predicted"/>
<feature type="domain" description="PASTA" evidence="13">
    <location>
        <begin position="359"/>
        <end position="427"/>
    </location>
</feature>
<comment type="catalytic activity">
    <reaction evidence="7">
        <text>L-threonyl-[protein] + ATP = O-phospho-L-threonyl-[protein] + ADP + H(+)</text>
        <dbReference type="Rhea" id="RHEA:46608"/>
        <dbReference type="Rhea" id="RHEA-COMP:11060"/>
        <dbReference type="Rhea" id="RHEA-COMP:11605"/>
        <dbReference type="ChEBI" id="CHEBI:15378"/>
        <dbReference type="ChEBI" id="CHEBI:30013"/>
        <dbReference type="ChEBI" id="CHEBI:30616"/>
        <dbReference type="ChEBI" id="CHEBI:61977"/>
        <dbReference type="ChEBI" id="CHEBI:456216"/>
        <dbReference type="EC" id="2.7.11.1"/>
    </reaction>
</comment>
<dbReference type="InterPro" id="IPR017441">
    <property type="entry name" value="Protein_kinase_ATP_BS"/>
</dbReference>
<keyword evidence="11" id="KW-0472">Membrane</keyword>
<keyword evidence="11" id="KW-0812">Transmembrane</keyword>
<evidence type="ECO:0000256" key="7">
    <source>
        <dbReference type="ARBA" id="ARBA00047899"/>
    </source>
</evidence>
<dbReference type="FunFam" id="3.30.200.20:FF:000035">
    <property type="entry name" value="Serine/threonine protein kinase Stk1"/>
    <property type="match status" value="1"/>
</dbReference>
<organism evidence="14 15">
    <name type="scientific">Vagococcus salmoninarum</name>
    <dbReference type="NCBI Taxonomy" id="2739"/>
    <lineage>
        <taxon>Bacteria</taxon>
        <taxon>Bacillati</taxon>
        <taxon>Bacillota</taxon>
        <taxon>Bacilli</taxon>
        <taxon>Lactobacillales</taxon>
        <taxon>Enterococcaceae</taxon>
        <taxon>Vagococcus</taxon>
    </lineage>
</organism>
<dbReference type="NCBIfam" id="NF033483">
    <property type="entry name" value="PknB_PASTA_kin"/>
    <property type="match status" value="1"/>
</dbReference>
<evidence type="ECO:0000256" key="6">
    <source>
        <dbReference type="ARBA" id="ARBA00022840"/>
    </source>
</evidence>
<evidence type="ECO:0000256" key="2">
    <source>
        <dbReference type="ARBA" id="ARBA00022527"/>
    </source>
</evidence>
<dbReference type="SUPFAM" id="SSF56112">
    <property type="entry name" value="Protein kinase-like (PK-like)"/>
    <property type="match status" value="1"/>
</dbReference>
<dbReference type="Pfam" id="PF03793">
    <property type="entry name" value="PASTA"/>
    <property type="match status" value="3"/>
</dbReference>
<feature type="binding site" evidence="9">
    <location>
        <position position="41"/>
    </location>
    <ligand>
        <name>ATP</name>
        <dbReference type="ChEBI" id="CHEBI:30616"/>
    </ligand>
</feature>
<dbReference type="Pfam" id="PF00069">
    <property type="entry name" value="Pkinase"/>
    <property type="match status" value="1"/>
</dbReference>
<feature type="domain" description="PASTA" evidence="13">
    <location>
        <begin position="501"/>
        <end position="565"/>
    </location>
</feature>
<feature type="compositionally biased region" description="Low complexity" evidence="10">
    <location>
        <begin position="573"/>
        <end position="604"/>
    </location>
</feature>
<dbReference type="GeneID" id="98568066"/>
<dbReference type="PROSITE" id="PS00107">
    <property type="entry name" value="PROTEIN_KINASE_ATP"/>
    <property type="match status" value="1"/>
</dbReference>
<evidence type="ECO:0000313" key="15">
    <source>
        <dbReference type="Proteomes" id="UP000287239"/>
    </source>
</evidence>
<evidence type="ECO:0000256" key="4">
    <source>
        <dbReference type="ARBA" id="ARBA00022741"/>
    </source>
</evidence>
<keyword evidence="4 9" id="KW-0547">Nucleotide-binding</keyword>
<dbReference type="PANTHER" id="PTHR43289">
    <property type="entry name" value="MITOGEN-ACTIVATED PROTEIN KINASE KINASE KINASE 20-RELATED"/>
    <property type="match status" value="1"/>
</dbReference>
<evidence type="ECO:0000256" key="5">
    <source>
        <dbReference type="ARBA" id="ARBA00022777"/>
    </source>
</evidence>
<reference evidence="14 15" key="1">
    <citation type="submission" date="2017-05" db="EMBL/GenBank/DDBJ databases">
        <title>Vagococcus spp. assemblies.</title>
        <authorList>
            <person name="Gulvik C.A."/>
        </authorList>
    </citation>
    <scope>NUCLEOTIDE SEQUENCE [LARGE SCALE GENOMIC DNA]</scope>
    <source>
        <strain evidence="14 15">NCFB 2777</strain>
    </source>
</reference>
<dbReference type="GO" id="GO:0005524">
    <property type="term" value="F:ATP binding"/>
    <property type="evidence" value="ECO:0007669"/>
    <property type="project" value="UniProtKB-UniRule"/>
</dbReference>
<feature type="transmembrane region" description="Helical" evidence="11">
    <location>
        <begin position="338"/>
        <end position="358"/>
    </location>
</feature>
<evidence type="ECO:0000256" key="11">
    <source>
        <dbReference type="SAM" id="Phobius"/>
    </source>
</evidence>
<dbReference type="FunFam" id="1.10.510.10:FF:000021">
    <property type="entry name" value="Serine/threonine protein kinase"/>
    <property type="match status" value="1"/>
</dbReference>
<evidence type="ECO:0000256" key="9">
    <source>
        <dbReference type="PROSITE-ProRule" id="PRU10141"/>
    </source>
</evidence>
<dbReference type="InterPro" id="IPR008271">
    <property type="entry name" value="Ser/Thr_kinase_AS"/>
</dbReference>
<comment type="catalytic activity">
    <reaction evidence="8">
        <text>L-seryl-[protein] + ATP = O-phospho-L-seryl-[protein] + ADP + H(+)</text>
        <dbReference type="Rhea" id="RHEA:17989"/>
        <dbReference type="Rhea" id="RHEA-COMP:9863"/>
        <dbReference type="Rhea" id="RHEA-COMP:11604"/>
        <dbReference type="ChEBI" id="CHEBI:15378"/>
        <dbReference type="ChEBI" id="CHEBI:29999"/>
        <dbReference type="ChEBI" id="CHEBI:30616"/>
        <dbReference type="ChEBI" id="CHEBI:83421"/>
        <dbReference type="ChEBI" id="CHEBI:456216"/>
        <dbReference type="EC" id="2.7.11.1"/>
    </reaction>
</comment>
<sequence>MIDIGSKVSGRYKVIRNIGSGGMANVFLARDLILDRDVAVKVLRFDFQDDKSAIRRFQREALAASELVHPNIVGVYDVGEEDGMQYLVMEYVRGTDLKKYIKNHYPMPYENIVIIMRQILSGISLAHQHRIIHRDLKPQNILMDEDGNVKIADFGIAIALSETSLTQTNTLLGSVHYLSPEQARGSMATRQSDIYALGIILYELLTGSVPFEGESAVSIALKHFQSEVPSVRVVDPEIPQALENVVYHATAKEATDRYVSADEMAHDIGTSLSPDRYGEALYEPTTMMEETKVLTPLTDADIPNLSNSEETVAVKKMIEEPEPDSNKKPKKRKGKKKWIALIALLLVLIGGSTFLAMYRPANVEVPDLSGMTVEEAQAELTKVKLALNPVTLEVADEKVEKGLVVKTDPKAGSKVKKNRDVQLFISTGSEKITLEDFTGESMTDARRKLINLGFDSSLIVEELENSTDVPKGSIISHSPTSGEEVDPEKDTIVFIVSDGRGAFELRDLSGYRKVDAQDYLENQNLNVAIIEEESDEVSEGMVLRHSPGPGVYVNEGDEITIVISKKKKEEVKPPASTAPPVTSTPPTSEAPPTESSTPPESQPTDGTDVSEEETEE</sequence>
<dbReference type="OrthoDB" id="9788659at2"/>
<dbReference type="InterPro" id="IPR011009">
    <property type="entry name" value="Kinase-like_dom_sf"/>
</dbReference>
<evidence type="ECO:0000259" key="13">
    <source>
        <dbReference type="PROSITE" id="PS51178"/>
    </source>
</evidence>